<dbReference type="EMBL" id="BTSX01000003">
    <property type="protein sequence ID" value="GMS91502.1"/>
    <property type="molecule type" value="Genomic_DNA"/>
</dbReference>
<reference evidence="1" key="1">
    <citation type="submission" date="2023-10" db="EMBL/GenBank/DDBJ databases">
        <title>Genome assembly of Pristionchus species.</title>
        <authorList>
            <person name="Yoshida K."/>
            <person name="Sommer R.J."/>
        </authorList>
    </citation>
    <scope>NUCLEOTIDE SEQUENCE</scope>
    <source>
        <strain evidence="1">RS0144</strain>
    </source>
</reference>
<protein>
    <recommendedName>
        <fullName evidence="3">G protein-coupled receptor</fullName>
    </recommendedName>
</protein>
<accession>A0AAV5TAZ8</accession>
<evidence type="ECO:0000313" key="2">
    <source>
        <dbReference type="Proteomes" id="UP001432027"/>
    </source>
</evidence>
<dbReference type="Proteomes" id="UP001432027">
    <property type="component" value="Unassembled WGS sequence"/>
</dbReference>
<evidence type="ECO:0000313" key="1">
    <source>
        <dbReference type="EMBL" id="GMS91502.1"/>
    </source>
</evidence>
<comment type="caution">
    <text evidence="1">The sequence shown here is derived from an EMBL/GenBank/DDBJ whole genome shotgun (WGS) entry which is preliminary data.</text>
</comment>
<feature type="non-terminal residue" evidence="1">
    <location>
        <position position="1"/>
    </location>
</feature>
<keyword evidence="2" id="KW-1185">Reference proteome</keyword>
<name>A0AAV5TAZ8_9BILA</name>
<evidence type="ECO:0008006" key="3">
    <source>
        <dbReference type="Google" id="ProtNLM"/>
    </source>
</evidence>
<dbReference type="AlphaFoldDB" id="A0AAV5TAZ8"/>
<proteinExistence type="predicted"/>
<gene>
    <name evidence="1" type="ORF">PENTCL1PPCAC_13677</name>
</gene>
<sequence>AFMLLLCWRHWGPIGFRRIHGPLADRVLSGRSALCAISSGNAVSPAGSIGRSLAGSVHLPRLRRRILRGHFLVLGRSLPRSTAPGPTTVQSWPFLVLGRALAVIAERRIAAACHSTVAVGTSSL</sequence>
<organism evidence="1 2">
    <name type="scientific">Pristionchus entomophagus</name>
    <dbReference type="NCBI Taxonomy" id="358040"/>
    <lineage>
        <taxon>Eukaryota</taxon>
        <taxon>Metazoa</taxon>
        <taxon>Ecdysozoa</taxon>
        <taxon>Nematoda</taxon>
        <taxon>Chromadorea</taxon>
        <taxon>Rhabditida</taxon>
        <taxon>Rhabditina</taxon>
        <taxon>Diplogasteromorpha</taxon>
        <taxon>Diplogasteroidea</taxon>
        <taxon>Neodiplogasteridae</taxon>
        <taxon>Pristionchus</taxon>
    </lineage>
</organism>